<feature type="compositionally biased region" description="Polar residues" evidence="2">
    <location>
        <begin position="775"/>
        <end position="813"/>
    </location>
</feature>
<organism evidence="3 4">
    <name type="scientific">Baudoinia panamericana (strain UAMH 10762)</name>
    <name type="common">Angels' share fungus</name>
    <name type="synonym">Baudoinia compniacensis (strain UAMH 10762)</name>
    <dbReference type="NCBI Taxonomy" id="717646"/>
    <lineage>
        <taxon>Eukaryota</taxon>
        <taxon>Fungi</taxon>
        <taxon>Dikarya</taxon>
        <taxon>Ascomycota</taxon>
        <taxon>Pezizomycotina</taxon>
        <taxon>Dothideomycetes</taxon>
        <taxon>Dothideomycetidae</taxon>
        <taxon>Mycosphaerellales</taxon>
        <taxon>Teratosphaeriaceae</taxon>
        <taxon>Baudoinia</taxon>
    </lineage>
</organism>
<feature type="compositionally biased region" description="Polar residues" evidence="2">
    <location>
        <begin position="513"/>
        <end position="543"/>
    </location>
</feature>
<feature type="compositionally biased region" description="Polar residues" evidence="2">
    <location>
        <begin position="183"/>
        <end position="204"/>
    </location>
</feature>
<feature type="compositionally biased region" description="Polar residues" evidence="2">
    <location>
        <begin position="346"/>
        <end position="360"/>
    </location>
</feature>
<name>M2MSP9_BAUPA</name>
<feature type="compositionally biased region" description="Polar residues" evidence="2">
    <location>
        <begin position="484"/>
        <end position="502"/>
    </location>
</feature>
<feature type="compositionally biased region" description="Basic and acidic residues" evidence="2">
    <location>
        <begin position="723"/>
        <end position="732"/>
    </location>
</feature>
<feature type="region of interest" description="Disordered" evidence="2">
    <location>
        <begin position="1"/>
        <end position="909"/>
    </location>
</feature>
<dbReference type="Pfam" id="PF08238">
    <property type="entry name" value="Sel1"/>
    <property type="match status" value="6"/>
</dbReference>
<dbReference type="SUPFAM" id="SSF81901">
    <property type="entry name" value="HCP-like"/>
    <property type="match status" value="1"/>
</dbReference>
<evidence type="ECO:0000256" key="2">
    <source>
        <dbReference type="SAM" id="MobiDB-lite"/>
    </source>
</evidence>
<feature type="compositionally biased region" description="Polar residues" evidence="2">
    <location>
        <begin position="886"/>
        <end position="899"/>
    </location>
</feature>
<sequence length="1292" mass="143103">MAYDANTAYKPPPRAYYGQRQEQEPSQQPTGYAVQGEYDSRGRSPYADPYDQRYPLDQGHAQGIGYGGNINSYQNNVEQYGNGYTGGYPGATPRPTSGDRLGQQQAQRAQYEEPPQAQFQQHVQSAQSQPQFDRNYDPRFQQRPGRVGSPGYGRPPGQRQPEPNRQPLQQDRQQARASPDRQGYQSTQHRAAPPQSGNGASRQPQPEPRNNYLPQQQPSRTQRPAETQPNGQRPPPRRQDGPAAHQAPPAVMPEFKKLTMVEWKAQEKAKLHQGPVSPDFLAQDNAFPTFPNLKKDRMRPDDRSGSASRASGRSSEDLPPRTCATPNTQHSGEPRLNGQRPAPLRGNSNHSEQPPTQLGVSPQPRPSLDHKPFSYEPNANRQDPAHSSAPRQMTQDRPMYDRRPSGQQASQLRMLDRMDERTQQEYRRTPPQEDRRGSPQAQDYRQTPPPQNHSAYRYSPSPQQLPAPAQPQPAPRGARPTVPTIDTTQTRPLQTSASNDRQPFSPAYVSGRLSGTQGSPSVVSNLHMVQSASSQMSFSQTPTGYAEGGETTVNSYPHHPRTASHDIGKVYDDYHERSTIEPKTPQSAAPRSAAEIEADMPDFDSAAPEQTSMLHKRSQKGRGQPNHRPNEQAPPPMPTSPMRLQQAEQYASPIDNPEPGQYQVRNGQDPQTTLANPGAGKASLAHAGFDFGVGSQQPQYQYDDRQRAPPMRPPQPPYAQEPPVRRSMDEYGQRVPQMRPPQPPFVQEPAVRRSMDDARQMPYRQGELPGPRFGANSQPPRTQISPQQRPHVQRDYSAQSSQSAWSHPGQQRMGSAPPLRQGLQEPPPPQESGAPLSQQRSAPEQQEQHRSSNPDALPHHPVPVRPGLAESSPQPAKPPPVRVYDNVSTTTNGQTTRPASSEKPAQPVTRQELEQLGAQLSANPGDNKLALKLAKKLVEAASVLASDGGRADAKTTAKNRERYILDAHKRIKKLASAGYPDAQFYLADCYGQGSLGLEVDTKEAFNLYQAAAKQGHAQAAYRTAVCCEMGPEEGGGTRKDFAKALQWYRRAAALGETAAMYKLGMILLKSLLGQQRNVGEAVIWLKRAAERADHENPHALHELGTLYDSTNTDREVRVKIIADNAYALSLFKQAAGLGYKFSQFRLGQAFEYGTLGVPMDNRTSIQWYSKAAAQGEHQAELALSGWYLTGAEGILQPSDTEAYLWARKAAQSEPPLAKAMFAMGYFSEVGIGCPANVEEARRWYGRAASYKFPRALERLEELKKSGKARPTPVNGKLTRKDQKRDEAECTIM</sequence>
<dbReference type="GeneID" id="19112784"/>
<dbReference type="OMA" id="CCEMGPE"/>
<dbReference type="PANTHER" id="PTHR46430:SF3">
    <property type="entry name" value="ACTIVATOR OF C KINASE PROTEIN 1"/>
    <property type="match status" value="1"/>
</dbReference>
<dbReference type="OrthoDB" id="272077at2759"/>
<evidence type="ECO:0008006" key="5">
    <source>
        <dbReference type="Google" id="ProtNLM"/>
    </source>
</evidence>
<feature type="compositionally biased region" description="Pro residues" evidence="2">
    <location>
        <begin position="463"/>
        <end position="474"/>
    </location>
</feature>
<feature type="compositionally biased region" description="Basic and acidic residues" evidence="2">
    <location>
        <begin position="414"/>
        <end position="437"/>
    </location>
</feature>
<feature type="compositionally biased region" description="Basic and acidic residues" evidence="2">
    <location>
        <begin position="750"/>
        <end position="759"/>
    </location>
</feature>
<proteinExistence type="predicted"/>
<dbReference type="PANTHER" id="PTHR46430">
    <property type="entry name" value="PROTEIN SKT5-RELATED"/>
    <property type="match status" value="1"/>
</dbReference>
<keyword evidence="1" id="KW-0677">Repeat</keyword>
<dbReference type="KEGG" id="bcom:BAUCODRAFT_35738"/>
<feature type="compositionally biased region" description="Low complexity" evidence="2">
    <location>
        <begin position="155"/>
        <end position="167"/>
    </location>
</feature>
<evidence type="ECO:0000256" key="1">
    <source>
        <dbReference type="ARBA" id="ARBA00022737"/>
    </source>
</evidence>
<feature type="compositionally biased region" description="Basic and acidic residues" evidence="2">
    <location>
        <begin position="1278"/>
        <end position="1292"/>
    </location>
</feature>
<protein>
    <recommendedName>
        <fullName evidence="5">HCP-like protein</fullName>
    </recommendedName>
</protein>
<dbReference type="eggNOG" id="KOG1550">
    <property type="taxonomic scope" value="Eukaryota"/>
</dbReference>
<gene>
    <name evidence="3" type="ORF">BAUCODRAFT_35738</name>
</gene>
<dbReference type="Gene3D" id="1.25.40.10">
    <property type="entry name" value="Tetratricopeptide repeat domain"/>
    <property type="match status" value="2"/>
</dbReference>
<accession>M2MSP9</accession>
<dbReference type="HOGENOM" id="CLU_000288_126_0_1"/>
<dbReference type="STRING" id="717646.M2MSP9"/>
<dbReference type="Proteomes" id="UP000011761">
    <property type="component" value="Unassembled WGS sequence"/>
</dbReference>
<feature type="compositionally biased region" description="Basic and acidic residues" evidence="2">
    <location>
        <begin position="563"/>
        <end position="580"/>
    </location>
</feature>
<dbReference type="RefSeq" id="XP_007678028.1">
    <property type="nucleotide sequence ID" value="XM_007679838.1"/>
</dbReference>
<evidence type="ECO:0000313" key="4">
    <source>
        <dbReference type="Proteomes" id="UP000011761"/>
    </source>
</evidence>
<reference evidence="3 4" key="1">
    <citation type="journal article" date="2012" name="PLoS Pathog.">
        <title>Diverse lifestyles and strategies of plant pathogenesis encoded in the genomes of eighteen Dothideomycetes fungi.</title>
        <authorList>
            <person name="Ohm R.A."/>
            <person name="Feau N."/>
            <person name="Henrissat B."/>
            <person name="Schoch C.L."/>
            <person name="Horwitz B.A."/>
            <person name="Barry K.W."/>
            <person name="Condon B.J."/>
            <person name="Copeland A.C."/>
            <person name="Dhillon B."/>
            <person name="Glaser F."/>
            <person name="Hesse C.N."/>
            <person name="Kosti I."/>
            <person name="LaButti K."/>
            <person name="Lindquist E.A."/>
            <person name="Lucas S."/>
            <person name="Salamov A.A."/>
            <person name="Bradshaw R.E."/>
            <person name="Ciuffetti L."/>
            <person name="Hamelin R.C."/>
            <person name="Kema G.H.J."/>
            <person name="Lawrence C."/>
            <person name="Scott J.A."/>
            <person name="Spatafora J.W."/>
            <person name="Turgeon B.G."/>
            <person name="de Wit P.J.G.M."/>
            <person name="Zhong S."/>
            <person name="Goodwin S.B."/>
            <person name="Grigoriev I.V."/>
        </authorList>
    </citation>
    <scope>NUCLEOTIDE SEQUENCE [LARGE SCALE GENOMIC DNA]</scope>
    <source>
        <strain evidence="3 4">UAMH 10762</strain>
    </source>
</reference>
<feature type="compositionally biased region" description="Pro residues" evidence="2">
    <location>
        <begin position="710"/>
        <end position="720"/>
    </location>
</feature>
<dbReference type="EMBL" id="KB445558">
    <property type="protein sequence ID" value="EMC94518.1"/>
    <property type="molecule type" value="Genomic_DNA"/>
</dbReference>
<evidence type="ECO:0000313" key="3">
    <source>
        <dbReference type="EMBL" id="EMC94518.1"/>
    </source>
</evidence>
<keyword evidence="4" id="KW-1185">Reference proteome</keyword>
<dbReference type="InterPro" id="IPR051726">
    <property type="entry name" value="Chitin_Synth_Reg"/>
</dbReference>
<feature type="compositionally biased region" description="Polar residues" evidence="2">
    <location>
        <begin position="835"/>
        <end position="845"/>
    </location>
</feature>
<feature type="compositionally biased region" description="Polar residues" evidence="2">
    <location>
        <begin position="212"/>
        <end position="227"/>
    </location>
</feature>
<feature type="compositionally biased region" description="Polar residues" evidence="2">
    <location>
        <begin position="69"/>
        <end position="79"/>
    </location>
</feature>
<dbReference type="InterPro" id="IPR006597">
    <property type="entry name" value="Sel1-like"/>
</dbReference>
<feature type="compositionally biased region" description="Basic and acidic residues" evidence="2">
    <location>
        <begin position="293"/>
        <end position="304"/>
    </location>
</feature>
<dbReference type="InterPro" id="IPR011990">
    <property type="entry name" value="TPR-like_helical_dom_sf"/>
</dbReference>
<dbReference type="SMART" id="SM00671">
    <property type="entry name" value="SEL1"/>
    <property type="match status" value="7"/>
</dbReference>
<feature type="compositionally biased region" description="Basic and acidic residues" evidence="2">
    <location>
        <begin position="254"/>
        <end position="270"/>
    </location>
</feature>
<feature type="region of interest" description="Disordered" evidence="2">
    <location>
        <begin position="1263"/>
        <end position="1292"/>
    </location>
</feature>
<feature type="compositionally biased region" description="Polar residues" evidence="2">
    <location>
        <begin position="663"/>
        <end position="675"/>
    </location>
</feature>
<feature type="compositionally biased region" description="Low complexity" evidence="2">
    <location>
        <begin position="115"/>
        <end position="132"/>
    </location>
</feature>